<dbReference type="CDD" id="cd05379">
    <property type="entry name" value="CAP_bacterial"/>
    <property type="match status" value="1"/>
</dbReference>
<dbReference type="EMBL" id="JBHSBL010000019">
    <property type="protein sequence ID" value="MFC4068600.1"/>
    <property type="molecule type" value="Genomic_DNA"/>
</dbReference>
<dbReference type="PANTHER" id="PTHR31157">
    <property type="entry name" value="SCP DOMAIN-CONTAINING PROTEIN"/>
    <property type="match status" value="1"/>
</dbReference>
<dbReference type="Pfam" id="PF00188">
    <property type="entry name" value="CAP"/>
    <property type="match status" value="1"/>
</dbReference>
<protein>
    <submittedName>
        <fullName evidence="4">CAP domain-containing protein</fullName>
    </submittedName>
</protein>
<feature type="chain" id="PRO_5046556232" evidence="2">
    <location>
        <begin position="33"/>
        <end position="271"/>
    </location>
</feature>
<feature type="region of interest" description="Disordered" evidence="1">
    <location>
        <begin position="32"/>
        <end position="78"/>
    </location>
</feature>
<dbReference type="PANTHER" id="PTHR31157:SF1">
    <property type="entry name" value="SCP DOMAIN-CONTAINING PROTEIN"/>
    <property type="match status" value="1"/>
</dbReference>
<dbReference type="Proteomes" id="UP001595867">
    <property type="component" value="Unassembled WGS sequence"/>
</dbReference>
<evidence type="ECO:0000313" key="4">
    <source>
        <dbReference type="EMBL" id="MFC4068600.1"/>
    </source>
</evidence>
<feature type="domain" description="SCP" evidence="3">
    <location>
        <begin position="156"/>
        <end position="269"/>
    </location>
</feature>
<keyword evidence="5" id="KW-1185">Reference proteome</keyword>
<dbReference type="Gene3D" id="3.40.33.10">
    <property type="entry name" value="CAP"/>
    <property type="match status" value="1"/>
</dbReference>
<evidence type="ECO:0000256" key="1">
    <source>
        <dbReference type="SAM" id="MobiDB-lite"/>
    </source>
</evidence>
<proteinExistence type="predicted"/>
<comment type="caution">
    <text evidence="4">The sequence shown here is derived from an EMBL/GenBank/DDBJ whole genome shotgun (WGS) entry which is preliminary data.</text>
</comment>
<gene>
    <name evidence="4" type="ORF">ACFO0C_27035</name>
</gene>
<sequence>MRLSLRRLAVTALLAPIAAVGVSTMIANPAEAAPAKTHPGDGRPGHGGGWAPGHGGWTPGQGGGWRPGPGHRGPVWPAPNMPIPNMPIPNMPIPNMPVPERPVEEAPAPDQQVIVTPIPDDSAPAPETPAPDAPAPDAPAPVDSGVQSLQDEINRLINVQRTSNGCEALTVNDQLTAAARDHSAWMAQTGTFSHTGSGGSTFVTRANAAGYAQPSAENIAMGYRSAAEVVDGWMNSPGHRANIVNCRSKTVGVGVANAADGTPYYTQDFGY</sequence>
<feature type="signal peptide" evidence="2">
    <location>
        <begin position="1"/>
        <end position="32"/>
    </location>
</feature>
<accession>A0ABV8IXR8</accession>
<dbReference type="SUPFAM" id="SSF55797">
    <property type="entry name" value="PR-1-like"/>
    <property type="match status" value="1"/>
</dbReference>
<evidence type="ECO:0000256" key="2">
    <source>
        <dbReference type="SAM" id="SignalP"/>
    </source>
</evidence>
<reference evidence="5" key="1">
    <citation type="journal article" date="2019" name="Int. J. Syst. Evol. Microbiol.">
        <title>The Global Catalogue of Microorganisms (GCM) 10K type strain sequencing project: providing services to taxonomists for standard genome sequencing and annotation.</title>
        <authorList>
            <consortium name="The Broad Institute Genomics Platform"/>
            <consortium name="The Broad Institute Genome Sequencing Center for Infectious Disease"/>
            <person name="Wu L."/>
            <person name="Ma J."/>
        </authorList>
    </citation>
    <scope>NUCLEOTIDE SEQUENCE [LARGE SCALE GENOMIC DNA]</scope>
    <source>
        <strain evidence="5">TBRC 5832</strain>
    </source>
</reference>
<dbReference type="RefSeq" id="WP_378069492.1">
    <property type="nucleotide sequence ID" value="NZ_JBHSBL010000019.1"/>
</dbReference>
<dbReference type="InterPro" id="IPR035940">
    <property type="entry name" value="CAP_sf"/>
</dbReference>
<feature type="region of interest" description="Disordered" evidence="1">
    <location>
        <begin position="117"/>
        <end position="145"/>
    </location>
</feature>
<dbReference type="InterPro" id="IPR014044">
    <property type="entry name" value="CAP_dom"/>
</dbReference>
<organism evidence="4 5">
    <name type="scientific">Actinoplanes subglobosus</name>
    <dbReference type="NCBI Taxonomy" id="1547892"/>
    <lineage>
        <taxon>Bacteria</taxon>
        <taxon>Bacillati</taxon>
        <taxon>Actinomycetota</taxon>
        <taxon>Actinomycetes</taxon>
        <taxon>Micromonosporales</taxon>
        <taxon>Micromonosporaceae</taxon>
        <taxon>Actinoplanes</taxon>
    </lineage>
</organism>
<evidence type="ECO:0000259" key="3">
    <source>
        <dbReference type="Pfam" id="PF00188"/>
    </source>
</evidence>
<name>A0ABV8IXR8_9ACTN</name>
<feature type="compositionally biased region" description="Gly residues" evidence="1">
    <location>
        <begin position="45"/>
        <end position="71"/>
    </location>
</feature>
<evidence type="ECO:0000313" key="5">
    <source>
        <dbReference type="Proteomes" id="UP001595867"/>
    </source>
</evidence>
<feature type="compositionally biased region" description="Pro residues" evidence="1">
    <location>
        <begin position="126"/>
        <end position="139"/>
    </location>
</feature>
<keyword evidence="2" id="KW-0732">Signal</keyword>